<organism evidence="2 3">
    <name type="scientific">Panaeolus cyanescens</name>
    <dbReference type="NCBI Taxonomy" id="181874"/>
    <lineage>
        <taxon>Eukaryota</taxon>
        <taxon>Fungi</taxon>
        <taxon>Dikarya</taxon>
        <taxon>Basidiomycota</taxon>
        <taxon>Agaricomycotina</taxon>
        <taxon>Agaricomycetes</taxon>
        <taxon>Agaricomycetidae</taxon>
        <taxon>Agaricales</taxon>
        <taxon>Agaricineae</taxon>
        <taxon>Galeropsidaceae</taxon>
        <taxon>Panaeolus</taxon>
    </lineage>
</organism>
<sequence length="320" mass="34629">MATFTNITIDDTLNSTLIAFHPIDCDGQGWKTTNGRGFRGNFSTCTDSTDVPSATLNFTGVAVYYRSPYFDGGFMRFRLDDVLSERIDLSTPQGVRFNASATRIVWSQTNLENKAHSLVLLPSESSTLNVDAFIVTQQNNPPSTNATAPPSGNPALGPLASTQGTISPKATKIFGLAVGITVGSIAFIIFLVLMFVAARTRKRLSARFKWSGRQGPPPLSNDRQFSLNSRPHQGAVVTRPYSPSPPPSPQMHDIDLPMKSMNSLPLGSDVSHDVKTWSPPPTSNTSHRNLLVSPAISNSMTIRGSPSPTVIKFEPVRRAA</sequence>
<keyword evidence="1" id="KW-0812">Transmembrane</keyword>
<dbReference type="EMBL" id="NHTK01005656">
    <property type="protein sequence ID" value="PPQ75610.1"/>
    <property type="molecule type" value="Genomic_DNA"/>
</dbReference>
<dbReference type="AlphaFoldDB" id="A0A409WAV8"/>
<dbReference type="OrthoDB" id="2946286at2759"/>
<keyword evidence="3" id="KW-1185">Reference proteome</keyword>
<comment type="caution">
    <text evidence="2">The sequence shown here is derived from an EMBL/GenBank/DDBJ whole genome shotgun (WGS) entry which is preliminary data.</text>
</comment>
<name>A0A409WAV8_9AGAR</name>
<gene>
    <name evidence="2" type="ORF">CVT24_010929</name>
</gene>
<evidence type="ECO:0000313" key="2">
    <source>
        <dbReference type="EMBL" id="PPQ75610.1"/>
    </source>
</evidence>
<feature type="transmembrane region" description="Helical" evidence="1">
    <location>
        <begin position="173"/>
        <end position="198"/>
    </location>
</feature>
<protein>
    <submittedName>
        <fullName evidence="2">Uncharacterized protein</fullName>
    </submittedName>
</protein>
<evidence type="ECO:0000256" key="1">
    <source>
        <dbReference type="SAM" id="Phobius"/>
    </source>
</evidence>
<proteinExistence type="predicted"/>
<keyword evidence="1" id="KW-0472">Membrane</keyword>
<keyword evidence="1" id="KW-1133">Transmembrane helix</keyword>
<dbReference type="InParanoid" id="A0A409WAV8"/>
<reference evidence="2 3" key="1">
    <citation type="journal article" date="2018" name="Evol. Lett.">
        <title>Horizontal gene cluster transfer increased hallucinogenic mushroom diversity.</title>
        <authorList>
            <person name="Reynolds H.T."/>
            <person name="Vijayakumar V."/>
            <person name="Gluck-Thaler E."/>
            <person name="Korotkin H.B."/>
            <person name="Matheny P.B."/>
            <person name="Slot J.C."/>
        </authorList>
    </citation>
    <scope>NUCLEOTIDE SEQUENCE [LARGE SCALE GENOMIC DNA]</scope>
    <source>
        <strain evidence="2 3">2629</strain>
    </source>
</reference>
<evidence type="ECO:0000313" key="3">
    <source>
        <dbReference type="Proteomes" id="UP000284842"/>
    </source>
</evidence>
<accession>A0A409WAV8</accession>
<dbReference type="Proteomes" id="UP000284842">
    <property type="component" value="Unassembled WGS sequence"/>
</dbReference>